<protein>
    <submittedName>
        <fullName evidence="2">Uncharacterized protein</fullName>
    </submittedName>
</protein>
<evidence type="ECO:0000313" key="3">
    <source>
        <dbReference type="Proteomes" id="UP000050443"/>
    </source>
</evidence>
<organism evidence="2 3">
    <name type="scientific">Flavobacterium aquidurense</name>
    <dbReference type="NCBI Taxonomy" id="362413"/>
    <lineage>
        <taxon>Bacteria</taxon>
        <taxon>Pseudomonadati</taxon>
        <taxon>Bacteroidota</taxon>
        <taxon>Flavobacteriia</taxon>
        <taxon>Flavobacteriales</taxon>
        <taxon>Flavobacteriaceae</taxon>
        <taxon>Flavobacterium</taxon>
    </lineage>
</organism>
<keyword evidence="1" id="KW-1133">Transmembrane helix</keyword>
<name>A0A0Q0S138_9FLAO</name>
<evidence type="ECO:0000256" key="1">
    <source>
        <dbReference type="SAM" id="Phobius"/>
    </source>
</evidence>
<keyword evidence="1" id="KW-0472">Membrane</keyword>
<comment type="caution">
    <text evidence="2">The sequence shown here is derived from an EMBL/GenBank/DDBJ whole genome shotgun (WGS) entry which is preliminary data.</text>
</comment>
<feature type="transmembrane region" description="Helical" evidence="1">
    <location>
        <begin position="6"/>
        <end position="23"/>
    </location>
</feature>
<dbReference type="PATRIC" id="fig|362413.3.peg.66"/>
<gene>
    <name evidence="2" type="ORF">RC62_65</name>
</gene>
<dbReference type="Proteomes" id="UP000050443">
    <property type="component" value="Unassembled WGS sequence"/>
</dbReference>
<proteinExistence type="predicted"/>
<dbReference type="EMBL" id="JRLF01000001">
    <property type="protein sequence ID" value="KQB43575.1"/>
    <property type="molecule type" value="Genomic_DNA"/>
</dbReference>
<evidence type="ECO:0000313" key="2">
    <source>
        <dbReference type="EMBL" id="KQB43575.1"/>
    </source>
</evidence>
<sequence>MENYITTILVAIIMGVGYISYKISRDLETRKDTCTEI</sequence>
<accession>A0A0Q0S138</accession>
<reference evidence="2 3" key="1">
    <citation type="submission" date="2014-09" db="EMBL/GenBank/DDBJ databases">
        <title>Genome sequence of Flavobacterium aquidurense RC62.</title>
        <authorList>
            <person name="Kim J.F."/>
            <person name="Kwak M.-J."/>
        </authorList>
    </citation>
    <scope>NUCLEOTIDE SEQUENCE [LARGE SCALE GENOMIC DNA]</scope>
    <source>
        <strain evidence="2 3">RC62</strain>
    </source>
</reference>
<dbReference type="AlphaFoldDB" id="A0A0Q0S138"/>
<keyword evidence="1" id="KW-0812">Transmembrane</keyword>